<evidence type="ECO:0000313" key="1">
    <source>
        <dbReference type="EMBL" id="JAH50277.1"/>
    </source>
</evidence>
<sequence>MDPKGILGTRAGEKQVLPRIRRCGVLLISVID</sequence>
<organism evidence="1">
    <name type="scientific">Anguilla anguilla</name>
    <name type="common">European freshwater eel</name>
    <name type="synonym">Muraena anguilla</name>
    <dbReference type="NCBI Taxonomy" id="7936"/>
    <lineage>
        <taxon>Eukaryota</taxon>
        <taxon>Metazoa</taxon>
        <taxon>Chordata</taxon>
        <taxon>Craniata</taxon>
        <taxon>Vertebrata</taxon>
        <taxon>Euteleostomi</taxon>
        <taxon>Actinopterygii</taxon>
        <taxon>Neopterygii</taxon>
        <taxon>Teleostei</taxon>
        <taxon>Anguilliformes</taxon>
        <taxon>Anguillidae</taxon>
        <taxon>Anguilla</taxon>
    </lineage>
</organism>
<name>A0A0E9TA38_ANGAN</name>
<protein>
    <submittedName>
        <fullName evidence="1">Uncharacterized protein</fullName>
    </submittedName>
</protein>
<proteinExistence type="predicted"/>
<dbReference type="AlphaFoldDB" id="A0A0E9TA38"/>
<dbReference type="EMBL" id="GBXM01058300">
    <property type="protein sequence ID" value="JAH50277.1"/>
    <property type="molecule type" value="Transcribed_RNA"/>
</dbReference>
<reference evidence="1" key="1">
    <citation type="submission" date="2014-11" db="EMBL/GenBank/DDBJ databases">
        <authorList>
            <person name="Amaro Gonzalez C."/>
        </authorList>
    </citation>
    <scope>NUCLEOTIDE SEQUENCE</scope>
</reference>
<accession>A0A0E9TA38</accession>
<reference evidence="1" key="2">
    <citation type="journal article" date="2015" name="Fish Shellfish Immunol.">
        <title>Early steps in the European eel (Anguilla anguilla)-Vibrio vulnificus interaction in the gills: Role of the RtxA13 toxin.</title>
        <authorList>
            <person name="Callol A."/>
            <person name="Pajuelo D."/>
            <person name="Ebbesson L."/>
            <person name="Teles M."/>
            <person name="MacKenzie S."/>
            <person name="Amaro C."/>
        </authorList>
    </citation>
    <scope>NUCLEOTIDE SEQUENCE</scope>
</reference>